<evidence type="ECO:0000313" key="6">
    <source>
        <dbReference type="EMBL" id="CAG7652583.1"/>
    </source>
</evidence>
<evidence type="ECO:0000313" key="7">
    <source>
        <dbReference type="Proteomes" id="UP000730618"/>
    </source>
</evidence>
<evidence type="ECO:0000256" key="3">
    <source>
        <dbReference type="ARBA" id="ARBA00022448"/>
    </source>
</evidence>
<proteinExistence type="inferred from homology"/>
<comment type="subcellular location">
    <subcellularLocation>
        <location evidence="1">Cell envelope</location>
    </subcellularLocation>
</comment>
<dbReference type="PANTHER" id="PTHR43649:SF31">
    <property type="entry name" value="SN-GLYCEROL-3-PHOSPHATE-BINDING PERIPLASMIC PROTEIN UGPB"/>
    <property type="match status" value="1"/>
</dbReference>
<evidence type="ECO:0000256" key="4">
    <source>
        <dbReference type="ARBA" id="ARBA00022729"/>
    </source>
</evidence>
<dbReference type="Pfam" id="PF01547">
    <property type="entry name" value="SBP_bac_1"/>
    <property type="match status" value="1"/>
</dbReference>
<feature type="signal peptide" evidence="5">
    <location>
        <begin position="1"/>
        <end position="23"/>
    </location>
</feature>
<protein>
    <recommendedName>
        <fullName evidence="8">Extracellular solute-binding protein</fullName>
    </recommendedName>
</protein>
<dbReference type="InterPro" id="IPR050490">
    <property type="entry name" value="Bact_solute-bd_prot1"/>
</dbReference>
<gene>
    <name evidence="6" type="ORF">PAECIP111802_05266</name>
</gene>
<name>A0ABM8VP85_9BACL</name>
<keyword evidence="4 5" id="KW-0732">Signal</keyword>
<organism evidence="6 7">
    <name type="scientific">Paenibacillus allorhizosphaerae</name>
    <dbReference type="NCBI Taxonomy" id="2849866"/>
    <lineage>
        <taxon>Bacteria</taxon>
        <taxon>Bacillati</taxon>
        <taxon>Bacillota</taxon>
        <taxon>Bacilli</taxon>
        <taxon>Bacillales</taxon>
        <taxon>Paenibacillaceae</taxon>
        <taxon>Paenibacillus</taxon>
    </lineage>
</organism>
<comment type="caution">
    <text evidence="6">The sequence shown here is derived from an EMBL/GenBank/DDBJ whole genome shotgun (WGS) entry which is preliminary data.</text>
</comment>
<evidence type="ECO:0000256" key="1">
    <source>
        <dbReference type="ARBA" id="ARBA00004196"/>
    </source>
</evidence>
<keyword evidence="7" id="KW-1185">Reference proteome</keyword>
<comment type="similarity">
    <text evidence="2">Belongs to the bacterial solute-binding protein 1 family.</text>
</comment>
<dbReference type="PROSITE" id="PS51257">
    <property type="entry name" value="PROKAR_LIPOPROTEIN"/>
    <property type="match status" value="1"/>
</dbReference>
<dbReference type="RefSeq" id="WP_218101492.1">
    <property type="nucleotide sequence ID" value="NZ_CAJVCE010000018.1"/>
</dbReference>
<dbReference type="EMBL" id="CAJVCE010000018">
    <property type="protein sequence ID" value="CAG7652583.1"/>
    <property type="molecule type" value="Genomic_DNA"/>
</dbReference>
<dbReference type="Proteomes" id="UP000730618">
    <property type="component" value="Unassembled WGS sequence"/>
</dbReference>
<dbReference type="PANTHER" id="PTHR43649">
    <property type="entry name" value="ARABINOSE-BINDING PROTEIN-RELATED"/>
    <property type="match status" value="1"/>
</dbReference>
<evidence type="ECO:0000256" key="2">
    <source>
        <dbReference type="ARBA" id="ARBA00008520"/>
    </source>
</evidence>
<keyword evidence="3" id="KW-0813">Transport</keyword>
<evidence type="ECO:0000256" key="5">
    <source>
        <dbReference type="SAM" id="SignalP"/>
    </source>
</evidence>
<dbReference type="InterPro" id="IPR006059">
    <property type="entry name" value="SBP"/>
</dbReference>
<accession>A0ABM8VP85</accession>
<reference evidence="6 7" key="1">
    <citation type="submission" date="2021-06" db="EMBL/GenBank/DDBJ databases">
        <authorList>
            <person name="Criscuolo A."/>
        </authorList>
    </citation>
    <scope>NUCLEOTIDE SEQUENCE [LARGE SCALE GENOMIC DNA]</scope>
    <source>
        <strain evidence="7">CIP 111802</strain>
    </source>
</reference>
<sequence length="446" mass="49409">MVRRKSALALAGLMFVSVLSGCAGTSGGSGGENDQAIGNSGKAEPPKSAVPVELVVADGLGDFPLERFNKVFAEPIKKKYPHITLKWIASGDISKRITAGEPIDLVISSSGLLQARVVDFGLQYDVTPLIKKYNYDLSKVEPAALDMFKKFGNGAVWGIPSFMSPSPLYYNKDVFDKFGVPYPKDGMTWDDLNEMSKKLTRLDGNEQYYGLFLSFAHVIRRNQYSLNVVDPATSKAAFNADAWKSVFEQSGQFYRNPNMNMTTASAALAFQRDAFIKKRSVAMWLPVSTLHTEAELQGMNWDMASFPTYKDKPNVGPQPYPVAFFVTTSSKYKDDAFQVAAFMATEEYQMEWVKKGEFLTALKNDMLRKSFGADTALYKGKNIKAMLPDTYAPASALTKYNSVAETIMNSTFTKYILNQTDLNTALRGAEEDTNKKIAELQAAEKK</sequence>
<feature type="chain" id="PRO_5047283346" description="Extracellular solute-binding protein" evidence="5">
    <location>
        <begin position="24"/>
        <end position="446"/>
    </location>
</feature>
<evidence type="ECO:0008006" key="8">
    <source>
        <dbReference type="Google" id="ProtNLM"/>
    </source>
</evidence>